<dbReference type="Gene3D" id="3.30.200.20">
    <property type="entry name" value="Phosphorylase Kinase, domain 1"/>
    <property type="match status" value="1"/>
</dbReference>
<dbReference type="PROSITE" id="PS00108">
    <property type="entry name" value="PROTEIN_KINASE_ST"/>
    <property type="match status" value="1"/>
</dbReference>
<evidence type="ECO:0000256" key="1">
    <source>
        <dbReference type="ARBA" id="ARBA00022679"/>
    </source>
</evidence>
<keyword evidence="6" id="KW-0723">Serine/threonine-protein kinase</keyword>
<evidence type="ECO:0000313" key="8">
    <source>
        <dbReference type="EMBL" id="KAK9144702.1"/>
    </source>
</evidence>
<dbReference type="PROSITE" id="PS00107">
    <property type="entry name" value="PROTEIN_KINASE_ATP"/>
    <property type="match status" value="1"/>
</dbReference>
<accession>A0AAP0K2N5</accession>
<feature type="binding site" evidence="5">
    <location>
        <position position="49"/>
    </location>
    <ligand>
        <name>ATP</name>
        <dbReference type="ChEBI" id="CHEBI:30616"/>
    </ligand>
</feature>
<dbReference type="GO" id="GO:0004674">
    <property type="term" value="F:protein serine/threonine kinase activity"/>
    <property type="evidence" value="ECO:0007669"/>
    <property type="project" value="UniProtKB-KW"/>
</dbReference>
<protein>
    <recommendedName>
        <fullName evidence="7">Protein kinase domain-containing protein</fullName>
    </recommendedName>
</protein>
<keyword evidence="1" id="KW-0808">Transferase</keyword>
<evidence type="ECO:0000259" key="7">
    <source>
        <dbReference type="PROSITE" id="PS50011"/>
    </source>
</evidence>
<dbReference type="InterPro" id="IPR000719">
    <property type="entry name" value="Prot_kinase_dom"/>
</dbReference>
<keyword evidence="9" id="KW-1185">Reference proteome</keyword>
<dbReference type="GO" id="GO:0005524">
    <property type="term" value="F:ATP binding"/>
    <property type="evidence" value="ECO:0007669"/>
    <property type="project" value="UniProtKB-UniRule"/>
</dbReference>
<proteinExistence type="inferred from homology"/>
<comment type="caution">
    <text evidence="8">The sequence shown here is derived from an EMBL/GenBank/DDBJ whole genome shotgun (WGS) entry which is preliminary data.</text>
</comment>
<keyword evidence="2 5" id="KW-0547">Nucleotide-binding</keyword>
<dbReference type="PANTHER" id="PTHR24055">
    <property type="entry name" value="MITOGEN-ACTIVATED PROTEIN KINASE"/>
    <property type="match status" value="1"/>
</dbReference>
<reference evidence="8 9" key="1">
    <citation type="submission" date="2024-01" db="EMBL/GenBank/DDBJ databases">
        <title>Genome assemblies of Stephania.</title>
        <authorList>
            <person name="Yang L."/>
        </authorList>
    </citation>
    <scope>NUCLEOTIDE SEQUENCE [LARGE SCALE GENOMIC DNA]</scope>
    <source>
        <strain evidence="8">QJT</strain>
        <tissue evidence="8">Leaf</tissue>
    </source>
</reference>
<name>A0AAP0K2N5_9MAGN</name>
<evidence type="ECO:0000256" key="6">
    <source>
        <dbReference type="RuleBase" id="RU000304"/>
    </source>
</evidence>
<feature type="domain" description="Protein kinase" evidence="7">
    <location>
        <begin position="19"/>
        <end position="214"/>
    </location>
</feature>
<evidence type="ECO:0000256" key="2">
    <source>
        <dbReference type="ARBA" id="ARBA00022741"/>
    </source>
</evidence>
<dbReference type="AlphaFoldDB" id="A0AAP0K2N5"/>
<evidence type="ECO:0000256" key="3">
    <source>
        <dbReference type="ARBA" id="ARBA00022777"/>
    </source>
</evidence>
<comment type="similarity">
    <text evidence="6">Belongs to the protein kinase superfamily.</text>
</comment>
<dbReference type="InterPro" id="IPR050117">
    <property type="entry name" value="MAPK"/>
</dbReference>
<dbReference type="InterPro" id="IPR017441">
    <property type="entry name" value="Protein_kinase_ATP_BS"/>
</dbReference>
<dbReference type="EMBL" id="JBBNAE010000002">
    <property type="protein sequence ID" value="KAK9144702.1"/>
    <property type="molecule type" value="Genomic_DNA"/>
</dbReference>
<gene>
    <name evidence="8" type="ORF">Sjap_004605</name>
</gene>
<dbReference type="SMART" id="SM00220">
    <property type="entry name" value="S_TKc"/>
    <property type="match status" value="1"/>
</dbReference>
<evidence type="ECO:0000313" key="9">
    <source>
        <dbReference type="Proteomes" id="UP001417504"/>
    </source>
</evidence>
<keyword evidence="4 5" id="KW-0067">ATP-binding</keyword>
<evidence type="ECO:0000256" key="4">
    <source>
        <dbReference type="ARBA" id="ARBA00022840"/>
    </source>
</evidence>
<keyword evidence="3" id="KW-0418">Kinase</keyword>
<dbReference type="Pfam" id="PF00069">
    <property type="entry name" value="Pkinase"/>
    <property type="match status" value="1"/>
</dbReference>
<dbReference type="PROSITE" id="PS50011">
    <property type="entry name" value="PROTEIN_KINASE_DOM"/>
    <property type="match status" value="1"/>
</dbReference>
<dbReference type="Proteomes" id="UP001417504">
    <property type="component" value="Unassembled WGS sequence"/>
</dbReference>
<dbReference type="InterPro" id="IPR008271">
    <property type="entry name" value="Ser/Thr_kinase_AS"/>
</dbReference>
<dbReference type="InterPro" id="IPR011009">
    <property type="entry name" value="Kinase-like_dom_sf"/>
</dbReference>
<sequence length="214" mass="24736">MLGLGLRHNDSYEQVIHDYEPLEVLGEGSYGCVWKAVNKHSGDIVAIKKLKDKFNCLSWKECMNLREVKALRGVGDHPNIVKLKQLIVEDNILYLVMECMDMTLTQFMKKRVKKYADSDEVRGVAIQLFQALAQMHQKGYFHRDLKPDNILVYDDAVKVADLGMAREVSTYGDEMYTKYVTTFWYRAPEFLYVQSLAHLPPPLWISLDKTLKTP</sequence>
<dbReference type="SUPFAM" id="SSF56112">
    <property type="entry name" value="Protein kinase-like (PK-like)"/>
    <property type="match status" value="1"/>
</dbReference>
<organism evidence="8 9">
    <name type="scientific">Stephania japonica</name>
    <dbReference type="NCBI Taxonomy" id="461633"/>
    <lineage>
        <taxon>Eukaryota</taxon>
        <taxon>Viridiplantae</taxon>
        <taxon>Streptophyta</taxon>
        <taxon>Embryophyta</taxon>
        <taxon>Tracheophyta</taxon>
        <taxon>Spermatophyta</taxon>
        <taxon>Magnoliopsida</taxon>
        <taxon>Ranunculales</taxon>
        <taxon>Menispermaceae</taxon>
        <taxon>Menispermoideae</taxon>
        <taxon>Cissampelideae</taxon>
        <taxon>Stephania</taxon>
    </lineage>
</organism>
<evidence type="ECO:0000256" key="5">
    <source>
        <dbReference type="PROSITE-ProRule" id="PRU10141"/>
    </source>
</evidence>
<dbReference type="Gene3D" id="1.10.510.10">
    <property type="entry name" value="Transferase(Phosphotransferase) domain 1"/>
    <property type="match status" value="1"/>
</dbReference>